<dbReference type="InterPro" id="IPR012337">
    <property type="entry name" value="RNaseH-like_sf"/>
</dbReference>
<dbReference type="EMBL" id="BAAFJT010000040">
    <property type="protein sequence ID" value="GAB0203403.1"/>
    <property type="molecule type" value="Genomic_DNA"/>
</dbReference>
<dbReference type="InterPro" id="IPR043128">
    <property type="entry name" value="Rev_trsase/Diguanyl_cyclase"/>
</dbReference>
<dbReference type="Gene3D" id="3.30.70.270">
    <property type="match status" value="2"/>
</dbReference>
<dbReference type="PANTHER" id="PTHR33064:SF29">
    <property type="entry name" value="PEPTIDASE A2 DOMAIN-CONTAINING PROTEIN-RELATED"/>
    <property type="match status" value="1"/>
</dbReference>
<feature type="compositionally biased region" description="Acidic residues" evidence="3">
    <location>
        <begin position="334"/>
        <end position="350"/>
    </location>
</feature>
<keyword evidence="8" id="KW-1185">Reference proteome</keyword>
<evidence type="ECO:0000313" key="8">
    <source>
        <dbReference type="Proteomes" id="UP001623348"/>
    </source>
</evidence>
<evidence type="ECO:0000259" key="6">
    <source>
        <dbReference type="PROSITE" id="PS50994"/>
    </source>
</evidence>
<sequence length="1962" mass="222323">MPSSVSAKQIRKLIHCADPKTWDGDIWYDNDNDELVENFDLTPEPVPIRPLIKTETTNEGDDDVRTTVRTIPWSPAELAKLQEKYSRNPEESETEYVWRVSLTGGDRILLSEEEAGGYWGPGVFLTTTPGTHNYSLTTWAAYWADSIDPQERGDPLVIKTSGFSDLAVSVQKAACIQAMYERDVLRKSPMLAPDDPARLTPLIRGLPDSLKTYVANVQDRIRATGEANAAPYRAPRVGRHNYRDQAIPTLSKFVQEIVNYGRRMGWIGPTTGKPPEPPPQPVLQVHTTKPKSEFKLKFDKERTVAEPKDQPIPVSVAPIHKKKYTRKSVRLVKDDDEPGPSREQEEEPEPEVITRSLSLRELRDMWKDFSRLPGEHIITWLLRCWDNGASSLELEGREAKQLGSLSREGGIDKAIGKKAQALSLWRRLLSSVRERYPFSEDVVCRPGKWTTMERGIQYMRELAVREMVYYDPDNAQLPTDPDEVQCTRPMWRKFVRSAPSSYANSVAVIDWKSEEAPTVDEVAGRLRQYEESLSSSLDSAVEKLSQKVRQLKEDISYSPPAQTHIAAVGSKRFSAPERGYRAYTPRDILWFYLRDHGEDMRKLDGKPTSTLRARVHELQGKTAVQRDSSRKNAAPVSTRQPPRPSERPDCTYDPLEGTSKSFLQELTLLEAEVSLTGNDWEKHTIVTGPEAPCILGIDYLRKGYFKDPKGYRWAFGIAALEMEEIEPLSSLPGLSEDPSAVGLLRVEEQQVPIATTTVHRWQYRTNRDSLVPIHKLIRQLEGQGVISRTRSPFNSPIWPVRKSNGEWRLTVDYRGLNEVTPPMSAAVPDMLELQYELESKAAKWYATMDIANAFFLIPLAAECRPQFAFTWRGVQYTWNRLPQGWKHSPTICHGLIQTALEKGEAPEHLQYIEDIIVWGNRAAEEVSEKGKKIIQILLQAGFAIKPSKVKGPAQEIQFLGIRWHDGRRQIPMDIINKIAAMSPPTNKKETQAFLGVVGFWRMHIPNYSLIVSPLYHVTRKKNEFKWGPEQGQAFEQIKQEIVHAVALGPVRAGPDVKNVLYTAAGENGPTWSLWQKAPGETRGRPLGFWSRGYRGSEARYTPTEKEILAAYEGVRAASEVIGTEAQLLLAPRLPVLGWMFKERAPSTHHATDATWSKWVALITQRARIGSPSRPGILEVITDWPEGKDFGMSPEEEVTCAEEAPPYNKLTEDEKPYALFTDGSCRIMGKHQRWKAAVWSPTRRVAEAAEGQGESSQFAEVKAIQLALDIAEREKWPTLYLCTDSWMVANALWGWLQQWKRNNWQRRGKPIWAAPLWQDIAARLEKLVVKVCHVDAHVPKSQATEEHQNTQQVDQAAKIEGAQVDLDWQHKGELFIARWAHDPSGHQGRDATYRWARDRGVDLSMDAISQVIHQCETCAAIKQAKRVKPLWYGGRWLKYKYGEAWQIDYITLPQTRQGKHYVLTMVEATTGWLETYPVPHATARNTILGLEKQVLWGHGTPERIESDNGTHFWNNLIDTWAKEHGIEWVYHIPCHAPASGKIERQNNEWNYKAVALEVATGEKLSETGKGSAQVGELRAVLLAARHGASHIYTDSYAVFKGATEWVGHWAVNDWQVNRVPVWQTDSWKQLLEIGEQRLLHIGWVKGHDRSASIAAQFNQQVDSLTRLQKIDVVSNEHEWERLLEWLHIKRGHTGRADLYREGIARGWPMSVKLCEQVVTACSQCRLRLNKDHPSKAPPLHIRDKKTLWHTWQIDYIGPLRPSGGKKYILVGVEVISGVTMATAVTAATGENTVHSLKEWFSTLPLPEEIQSDNGSHFSATVVQGWAKEEGIRWVFHTPYYPQANGIVERTNGLVKRFAKTHESGWHLRLSSAIYQLNNRWSGDGCPKMKAFCASATTLVPKADVKPGEYPTGFYAGQPVLVKMPHIGPVAMVLTTPKNLYAWEAKDSSGKLHRISTRWIVPTF</sequence>
<accession>A0ABC9Y048</accession>
<dbReference type="InterPro" id="IPR036397">
    <property type="entry name" value="RNaseH_sf"/>
</dbReference>
<feature type="domain" description="Reverse transcriptase" evidence="4">
    <location>
        <begin position="781"/>
        <end position="963"/>
    </location>
</feature>
<dbReference type="InterPro" id="IPR051320">
    <property type="entry name" value="Viral_Replic_Matur_Polypro"/>
</dbReference>
<dbReference type="PROSITE" id="PS50878">
    <property type="entry name" value="RT_POL"/>
    <property type="match status" value="1"/>
</dbReference>
<dbReference type="InterPro" id="IPR041577">
    <property type="entry name" value="RT_RNaseH_2"/>
</dbReference>
<name>A0ABC9Y048_GRUJA</name>
<dbReference type="InterPro" id="IPR002156">
    <property type="entry name" value="RNaseH_domain"/>
</dbReference>
<dbReference type="GO" id="GO:0004523">
    <property type="term" value="F:RNA-DNA hybrid ribonuclease activity"/>
    <property type="evidence" value="ECO:0007669"/>
    <property type="project" value="UniProtKB-EC"/>
</dbReference>
<dbReference type="Proteomes" id="UP001623348">
    <property type="component" value="Unassembled WGS sequence"/>
</dbReference>
<dbReference type="SUPFAM" id="SSF56672">
    <property type="entry name" value="DNA/RNA polymerases"/>
    <property type="match status" value="1"/>
</dbReference>
<feature type="domain" description="Integrase catalytic" evidence="6">
    <location>
        <begin position="1424"/>
        <end position="1545"/>
    </location>
</feature>
<feature type="domain" description="RNase H type-1" evidence="5">
    <location>
        <begin position="1212"/>
        <end position="1361"/>
    </location>
</feature>
<dbReference type="InterPro" id="IPR043502">
    <property type="entry name" value="DNA/RNA_pol_sf"/>
</dbReference>
<evidence type="ECO:0000256" key="1">
    <source>
        <dbReference type="ARBA" id="ARBA00010879"/>
    </source>
</evidence>
<comment type="caution">
    <text evidence="7">The sequence shown here is derived from an EMBL/GenBank/DDBJ whole genome shotgun (WGS) entry which is preliminary data.</text>
</comment>
<dbReference type="PANTHER" id="PTHR33064">
    <property type="entry name" value="POL PROTEIN"/>
    <property type="match status" value="1"/>
</dbReference>
<organism evidence="7 8">
    <name type="scientific">Grus japonensis</name>
    <name type="common">Japanese crane</name>
    <name type="synonym">Red-crowned crane</name>
    <dbReference type="NCBI Taxonomy" id="30415"/>
    <lineage>
        <taxon>Eukaryota</taxon>
        <taxon>Metazoa</taxon>
        <taxon>Chordata</taxon>
        <taxon>Craniata</taxon>
        <taxon>Vertebrata</taxon>
        <taxon>Euteleostomi</taxon>
        <taxon>Archelosauria</taxon>
        <taxon>Archosauria</taxon>
        <taxon>Dinosauria</taxon>
        <taxon>Saurischia</taxon>
        <taxon>Theropoda</taxon>
        <taxon>Coelurosauria</taxon>
        <taxon>Aves</taxon>
        <taxon>Neognathae</taxon>
        <taxon>Neoaves</taxon>
        <taxon>Gruiformes</taxon>
        <taxon>Gruidae</taxon>
        <taxon>Grus</taxon>
    </lineage>
</organism>
<proteinExistence type="inferred from homology"/>
<dbReference type="PROSITE" id="PS50879">
    <property type="entry name" value="RNASE_H_1"/>
    <property type="match status" value="2"/>
</dbReference>
<gene>
    <name evidence="7" type="ORF">GRJ2_002805900</name>
</gene>
<protein>
    <recommendedName>
        <fullName evidence="2">ribonuclease H</fullName>
        <ecNumber evidence="2">3.1.26.4</ecNumber>
    </recommendedName>
</protein>
<evidence type="ECO:0000259" key="4">
    <source>
        <dbReference type="PROSITE" id="PS50878"/>
    </source>
</evidence>
<dbReference type="Pfam" id="PF00665">
    <property type="entry name" value="rve"/>
    <property type="match status" value="2"/>
</dbReference>
<dbReference type="Gene3D" id="3.10.10.10">
    <property type="entry name" value="HIV Type 1 Reverse Transcriptase, subunit A, domain 1"/>
    <property type="match status" value="1"/>
</dbReference>
<reference evidence="7 8" key="1">
    <citation type="submission" date="2024-06" db="EMBL/GenBank/DDBJ databases">
        <title>The draft genome of Grus japonensis, version 3.</title>
        <authorList>
            <person name="Nabeshima K."/>
            <person name="Suzuki S."/>
            <person name="Onuma M."/>
        </authorList>
    </citation>
    <scope>NUCLEOTIDE SEQUENCE [LARGE SCALE GENOMIC DNA]</scope>
    <source>
        <strain evidence="7 8">451A</strain>
    </source>
</reference>
<dbReference type="Pfam" id="PF17919">
    <property type="entry name" value="RT_RNaseH_2"/>
    <property type="match status" value="1"/>
</dbReference>
<dbReference type="InterPro" id="IPR001584">
    <property type="entry name" value="Integrase_cat-core"/>
</dbReference>
<feature type="region of interest" description="Disordered" evidence="3">
    <location>
        <begin position="617"/>
        <end position="650"/>
    </location>
</feature>
<dbReference type="FunFam" id="3.30.70.270:FF:000020">
    <property type="entry name" value="Transposon Tf2-6 polyprotein-like Protein"/>
    <property type="match status" value="1"/>
</dbReference>
<evidence type="ECO:0000256" key="3">
    <source>
        <dbReference type="SAM" id="MobiDB-lite"/>
    </source>
</evidence>
<dbReference type="EC" id="3.1.26.4" evidence="2"/>
<dbReference type="PROSITE" id="PS50994">
    <property type="entry name" value="INTEGRASE"/>
    <property type="match status" value="2"/>
</dbReference>
<dbReference type="Gene3D" id="3.30.420.10">
    <property type="entry name" value="Ribonuclease H-like superfamily/Ribonuclease H"/>
    <property type="match status" value="3"/>
</dbReference>
<dbReference type="GO" id="GO:0006259">
    <property type="term" value="P:DNA metabolic process"/>
    <property type="evidence" value="ECO:0007669"/>
    <property type="project" value="UniProtKB-ARBA"/>
</dbReference>
<dbReference type="InterPro" id="IPR000477">
    <property type="entry name" value="RT_dom"/>
</dbReference>
<feature type="domain" description="Integrase catalytic" evidence="6">
    <location>
        <begin position="1732"/>
        <end position="1855"/>
    </location>
</feature>
<evidence type="ECO:0000313" key="7">
    <source>
        <dbReference type="EMBL" id="GAB0203403.1"/>
    </source>
</evidence>
<comment type="similarity">
    <text evidence="1">Belongs to the beta type-B retroviral polymerase family. HERV class-II K(HML-2) pol subfamily.</text>
</comment>
<dbReference type="SUPFAM" id="SSF53098">
    <property type="entry name" value="Ribonuclease H-like"/>
    <property type="match status" value="4"/>
</dbReference>
<dbReference type="Pfam" id="PF00078">
    <property type="entry name" value="RVT_1"/>
    <property type="match status" value="1"/>
</dbReference>
<evidence type="ECO:0000259" key="5">
    <source>
        <dbReference type="PROSITE" id="PS50879"/>
    </source>
</evidence>
<feature type="domain" description="RNase H type-1" evidence="5">
    <location>
        <begin position="1525"/>
        <end position="1669"/>
    </location>
</feature>
<evidence type="ECO:0000256" key="2">
    <source>
        <dbReference type="ARBA" id="ARBA00012180"/>
    </source>
</evidence>
<dbReference type="Pfam" id="PF00075">
    <property type="entry name" value="RNase_H"/>
    <property type="match status" value="2"/>
</dbReference>
<feature type="region of interest" description="Disordered" evidence="3">
    <location>
        <begin position="327"/>
        <end position="352"/>
    </location>
</feature>